<organism evidence="2 3">
    <name type="scientific">Candidatus Buchananbacteria bacterium RBG_13_36_9</name>
    <dbReference type="NCBI Taxonomy" id="1797530"/>
    <lineage>
        <taxon>Bacteria</taxon>
        <taxon>Candidatus Buchananiibacteriota</taxon>
    </lineage>
</organism>
<reference evidence="2 3" key="1">
    <citation type="journal article" date="2016" name="Nat. Commun.">
        <title>Thousands of microbial genomes shed light on interconnected biogeochemical processes in an aquifer system.</title>
        <authorList>
            <person name="Anantharaman K."/>
            <person name="Brown C.T."/>
            <person name="Hug L.A."/>
            <person name="Sharon I."/>
            <person name="Castelle C.J."/>
            <person name="Probst A.J."/>
            <person name="Thomas B.C."/>
            <person name="Singh A."/>
            <person name="Wilkins M.J."/>
            <person name="Karaoz U."/>
            <person name="Brodie E.L."/>
            <person name="Williams K.H."/>
            <person name="Hubbard S.S."/>
            <person name="Banfield J.F."/>
        </authorList>
    </citation>
    <scope>NUCLEOTIDE SEQUENCE [LARGE SCALE GENOMIC DNA]</scope>
</reference>
<gene>
    <name evidence="2" type="ORF">A2Y82_05315</name>
</gene>
<dbReference type="AlphaFoldDB" id="A0A1G1XKZ4"/>
<feature type="transmembrane region" description="Helical" evidence="1">
    <location>
        <begin position="104"/>
        <end position="123"/>
    </location>
</feature>
<feature type="transmembrane region" description="Helical" evidence="1">
    <location>
        <begin position="143"/>
        <end position="167"/>
    </location>
</feature>
<proteinExistence type="predicted"/>
<keyword evidence="1" id="KW-0472">Membrane</keyword>
<keyword evidence="1" id="KW-1133">Transmembrane helix</keyword>
<comment type="caution">
    <text evidence="2">The sequence shown here is derived from an EMBL/GenBank/DDBJ whole genome shotgun (WGS) entry which is preliminary data.</text>
</comment>
<sequence>MTENTTSKPTVSIEIGYYDKSAFRTNSLDDLLNDENTSGKEIEFVSILGESNDGKSIKLIFGAKNNYTQLKIEGPDRQWVYVTKSTLEDRLKNFKKSIPRTGTLIFYLSIVILLLDIIIVPKIQNILPPITYPTATASNNPGLGLLIVMLADLILFTVLSILIGYIFPNVSFLIGRGIARFENRIKLRSNLFLGSTSNKHIIYYTSHFIKISKNLTTLKASIMPLTQQAIDELKQIHKKELAQIIKSL</sequence>
<evidence type="ECO:0000313" key="3">
    <source>
        <dbReference type="Proteomes" id="UP000176498"/>
    </source>
</evidence>
<name>A0A1G1XKZ4_9BACT</name>
<accession>A0A1G1XKZ4</accession>
<evidence type="ECO:0000313" key="2">
    <source>
        <dbReference type="EMBL" id="OGY40631.1"/>
    </source>
</evidence>
<dbReference type="EMBL" id="MHHZ01000024">
    <property type="protein sequence ID" value="OGY40631.1"/>
    <property type="molecule type" value="Genomic_DNA"/>
</dbReference>
<dbReference type="Proteomes" id="UP000176498">
    <property type="component" value="Unassembled WGS sequence"/>
</dbReference>
<keyword evidence="1" id="KW-0812">Transmembrane</keyword>
<evidence type="ECO:0000256" key="1">
    <source>
        <dbReference type="SAM" id="Phobius"/>
    </source>
</evidence>
<protein>
    <submittedName>
        <fullName evidence="2">Uncharacterized protein</fullName>
    </submittedName>
</protein>